<proteinExistence type="inferred from homology"/>
<keyword evidence="4" id="KW-0479">Metal-binding</keyword>
<dbReference type="GO" id="GO:0046872">
    <property type="term" value="F:metal ion binding"/>
    <property type="evidence" value="ECO:0007669"/>
    <property type="project" value="UniProtKB-KW"/>
</dbReference>
<evidence type="ECO:0000256" key="4">
    <source>
        <dbReference type="ARBA" id="ARBA00022723"/>
    </source>
</evidence>
<dbReference type="CDD" id="cd07938">
    <property type="entry name" value="DRE_TIM_HMGL"/>
    <property type="match status" value="1"/>
</dbReference>
<accession>A0A2Z2NW26</accession>
<evidence type="ECO:0000313" key="9">
    <source>
        <dbReference type="Proteomes" id="UP000250079"/>
    </source>
</evidence>
<dbReference type="GO" id="GO:0046951">
    <property type="term" value="P:ketone body biosynthetic process"/>
    <property type="evidence" value="ECO:0007669"/>
    <property type="project" value="TreeGrafter"/>
</dbReference>
<dbReference type="AlphaFoldDB" id="A0A2Z2NW26"/>
<reference evidence="8 9" key="1">
    <citation type="submission" date="2016-12" db="EMBL/GenBank/DDBJ databases">
        <authorList>
            <person name="Song W.-J."/>
            <person name="Kurnit D.M."/>
        </authorList>
    </citation>
    <scope>NUCLEOTIDE SEQUENCE [LARGE SCALE GENOMIC DNA]</scope>
    <source>
        <strain evidence="8 9">IMCC3135</strain>
    </source>
</reference>
<dbReference type="PROSITE" id="PS50991">
    <property type="entry name" value="PYR_CT"/>
    <property type="match status" value="1"/>
</dbReference>
<dbReference type="GO" id="GO:0006552">
    <property type="term" value="P:L-leucine catabolic process"/>
    <property type="evidence" value="ECO:0007669"/>
    <property type="project" value="TreeGrafter"/>
</dbReference>
<dbReference type="SUPFAM" id="SSF51569">
    <property type="entry name" value="Aldolase"/>
    <property type="match status" value="1"/>
</dbReference>
<evidence type="ECO:0000259" key="7">
    <source>
        <dbReference type="PROSITE" id="PS50991"/>
    </source>
</evidence>
<dbReference type="Pfam" id="PF00682">
    <property type="entry name" value="HMGL-like"/>
    <property type="match status" value="1"/>
</dbReference>
<comment type="pathway">
    <text evidence="1">Metabolic intermediate metabolism; (S)-3-hydroxy-3-methylglutaryl-CoA degradation; acetoacetate from (S)-3-hydroxy-3-methylglutaryl-CoA: step 1/1.</text>
</comment>
<dbReference type="UniPathway" id="UPA00896">
    <property type="reaction ID" value="UER00863"/>
</dbReference>
<dbReference type="InterPro" id="IPR000138">
    <property type="entry name" value="HMG_CoA_lyase_AS"/>
</dbReference>
<dbReference type="NCBIfam" id="NF004283">
    <property type="entry name" value="PRK05692.1"/>
    <property type="match status" value="1"/>
</dbReference>
<dbReference type="RefSeq" id="WP_088920370.1">
    <property type="nucleotide sequence ID" value="NZ_CP018632.1"/>
</dbReference>
<dbReference type="InterPro" id="IPR013785">
    <property type="entry name" value="Aldolase_TIM"/>
</dbReference>
<dbReference type="EMBL" id="CP018632">
    <property type="protein sequence ID" value="ASJ75453.1"/>
    <property type="molecule type" value="Genomic_DNA"/>
</dbReference>
<protein>
    <recommendedName>
        <fullName evidence="3">hydroxymethylglutaryl-CoA lyase</fullName>
        <ecNumber evidence="3">4.1.3.4</ecNumber>
    </recommendedName>
</protein>
<dbReference type="PANTHER" id="PTHR42738">
    <property type="entry name" value="HYDROXYMETHYLGLUTARYL-COA LYASE"/>
    <property type="match status" value="1"/>
</dbReference>
<organism evidence="8 9">
    <name type="scientific">Granulosicoccus antarcticus IMCC3135</name>
    <dbReference type="NCBI Taxonomy" id="1192854"/>
    <lineage>
        <taxon>Bacteria</taxon>
        <taxon>Pseudomonadati</taxon>
        <taxon>Pseudomonadota</taxon>
        <taxon>Gammaproteobacteria</taxon>
        <taxon>Chromatiales</taxon>
        <taxon>Granulosicoccaceae</taxon>
        <taxon>Granulosicoccus</taxon>
    </lineage>
</organism>
<feature type="domain" description="Pyruvate carboxyltransferase" evidence="7">
    <location>
        <begin position="7"/>
        <end position="275"/>
    </location>
</feature>
<keyword evidence="5 8" id="KW-0456">Lyase</keyword>
<dbReference type="InterPro" id="IPR000891">
    <property type="entry name" value="PYR_CT"/>
</dbReference>
<evidence type="ECO:0000256" key="3">
    <source>
        <dbReference type="ARBA" id="ARBA00012910"/>
    </source>
</evidence>
<dbReference type="Gene3D" id="3.20.20.70">
    <property type="entry name" value="Aldolase class I"/>
    <property type="match status" value="1"/>
</dbReference>
<dbReference type="GO" id="GO:0004419">
    <property type="term" value="F:hydroxymethylglutaryl-CoA lyase activity"/>
    <property type="evidence" value="ECO:0007669"/>
    <property type="project" value="UniProtKB-EC"/>
</dbReference>
<evidence type="ECO:0000256" key="1">
    <source>
        <dbReference type="ARBA" id="ARBA00005143"/>
    </source>
</evidence>
<dbReference type="EC" id="4.1.3.4" evidence="3"/>
<evidence type="ECO:0000256" key="5">
    <source>
        <dbReference type="ARBA" id="ARBA00023239"/>
    </source>
</evidence>
<evidence type="ECO:0000256" key="2">
    <source>
        <dbReference type="ARBA" id="ARBA00009405"/>
    </source>
</evidence>
<dbReference type="PROSITE" id="PS01062">
    <property type="entry name" value="HMG_COA_LYASE"/>
    <property type="match status" value="1"/>
</dbReference>
<comment type="catalytic activity">
    <reaction evidence="6">
        <text>(3S)-3-hydroxy-3-methylglutaryl-CoA = acetoacetate + acetyl-CoA</text>
        <dbReference type="Rhea" id="RHEA:24404"/>
        <dbReference type="ChEBI" id="CHEBI:13705"/>
        <dbReference type="ChEBI" id="CHEBI:43074"/>
        <dbReference type="ChEBI" id="CHEBI:57288"/>
        <dbReference type="EC" id="4.1.3.4"/>
    </reaction>
</comment>
<sequence>MNYPDKVCLVEVGPRDGLQNEATALTASQKSTLVDKLSACGLPVIETGSFVSPRWVPQMADSSAVFEKIKRRPGVRYTALTPNERGLDAAIDANVSEIAIFAAVTESFSRKNLNASIQETLQRFEPVLARAAARDLPVRGYLSCVLGCPYEGEVEPQVVSQLTRQLLDSGCHEVSLGDTIGTGTAGSMSRLLDTLLTDNIPVEQLAMHCHDTYGQALANIVIALQYGIATIDTSVAGLGGCPYAVGATGNVATEDVVYLLNGLGIEHGVDMPLLLEASRYISEQLQRDTQSRAAKALLTAQSTSAA</sequence>
<evidence type="ECO:0000256" key="6">
    <source>
        <dbReference type="ARBA" id="ARBA00049877"/>
    </source>
</evidence>
<comment type="similarity">
    <text evidence="2">Belongs to the HMG-CoA lyase family.</text>
</comment>
<keyword evidence="9" id="KW-1185">Reference proteome</keyword>
<dbReference type="FunFam" id="3.20.20.70:FF:000201">
    <property type="entry name" value="Hydroxymethylglutaryl-CoA lyase"/>
    <property type="match status" value="1"/>
</dbReference>
<dbReference type="KEGG" id="gai:IMCC3135_26990"/>
<dbReference type="OrthoDB" id="9784013at2"/>
<gene>
    <name evidence="8" type="primary">liuE</name>
    <name evidence="8" type="ORF">IMCC3135_26990</name>
</gene>
<dbReference type="Proteomes" id="UP000250079">
    <property type="component" value="Chromosome"/>
</dbReference>
<evidence type="ECO:0000313" key="8">
    <source>
        <dbReference type="EMBL" id="ASJ75453.1"/>
    </source>
</evidence>
<dbReference type="InterPro" id="IPR043594">
    <property type="entry name" value="HMGL"/>
</dbReference>
<name>A0A2Z2NW26_9GAMM</name>
<dbReference type="PANTHER" id="PTHR42738:SF7">
    <property type="entry name" value="HYDROXYMETHYLGLUTARYL-COA LYASE"/>
    <property type="match status" value="1"/>
</dbReference>